<dbReference type="EMBL" id="VSWC01000015">
    <property type="protein sequence ID" value="KAA1112993.1"/>
    <property type="molecule type" value="Genomic_DNA"/>
</dbReference>
<evidence type="ECO:0000313" key="2">
    <source>
        <dbReference type="EMBL" id="KAA1112993.1"/>
    </source>
</evidence>
<feature type="compositionally biased region" description="Pro residues" evidence="1">
    <location>
        <begin position="295"/>
        <end position="309"/>
    </location>
</feature>
<dbReference type="AlphaFoldDB" id="A0A5B0QIV6"/>
<comment type="caution">
    <text evidence="2">The sequence shown here is derived from an EMBL/GenBank/DDBJ whole genome shotgun (WGS) entry which is preliminary data.</text>
</comment>
<feature type="compositionally biased region" description="Low complexity" evidence="1">
    <location>
        <begin position="99"/>
        <end position="109"/>
    </location>
</feature>
<feature type="region of interest" description="Disordered" evidence="1">
    <location>
        <begin position="542"/>
        <end position="575"/>
    </location>
</feature>
<sequence>MNQGWAHRPLHQTQNCYETRVQYLEEIVHLLLAKTNSPRPPIVFSAPQAGSFRYSTERGLVPLLSQATAGSLAVAQSNRNTLSRSLTRSLGAYIYRHPSPSNSSCSSASSRRKNTNDPNNAAMKLAASAVLPRTRGDHQNDSPSFHPESPLMIRDARTPPLSTETAVNTLPLPITEPGLSPPEPSPPIELSHGEQTKRFPVRSLSLDRLPPYGLTAPGPTTTPNATRFFLNNRPSVTGLSSLRPAAGPSSVLQANSSPSQSRSLDQFPPAACAKVPKAEHASVTHSPRTEVNIDPPTPSLTAPPPPPLLQPEAASRSAASLVDLKLDSLIVPPSPPLQQPKTASRPATPAANTRPDSPTVFPPPSGSDLDIINDRALTPTETTNYSEGHLNSMVSAEPSSKTSSNKPQSSQLTMTDLNFNNLNNLDIIPTQGGVMTTMNPLTTASTDSTSNIIDNPCLPSAPLPIDPTLPLPSVINNLDPVCHQTQLIIPPAQPDNVEVAAVGGIEILDNDNSNSTDARLAPEYSQATLDYYNDIQEYLQQTNADETEMKKKKKKKKKKKANPNSTPKNPILFYV</sequence>
<evidence type="ECO:0000313" key="3">
    <source>
        <dbReference type="Proteomes" id="UP000324748"/>
    </source>
</evidence>
<organism evidence="2 3">
    <name type="scientific">Puccinia graminis f. sp. tritici</name>
    <dbReference type="NCBI Taxonomy" id="56615"/>
    <lineage>
        <taxon>Eukaryota</taxon>
        <taxon>Fungi</taxon>
        <taxon>Dikarya</taxon>
        <taxon>Basidiomycota</taxon>
        <taxon>Pucciniomycotina</taxon>
        <taxon>Pucciniomycetes</taxon>
        <taxon>Pucciniales</taxon>
        <taxon>Pucciniaceae</taxon>
        <taxon>Puccinia</taxon>
    </lineage>
</organism>
<accession>A0A5B0QIV6</accession>
<dbReference type="OrthoDB" id="10413477at2759"/>
<feature type="compositionally biased region" description="Basic residues" evidence="1">
    <location>
        <begin position="550"/>
        <end position="561"/>
    </location>
</feature>
<evidence type="ECO:0000256" key="1">
    <source>
        <dbReference type="SAM" id="MobiDB-lite"/>
    </source>
</evidence>
<dbReference type="Proteomes" id="UP000324748">
    <property type="component" value="Unassembled WGS sequence"/>
</dbReference>
<feature type="region of interest" description="Disordered" evidence="1">
    <location>
        <begin position="97"/>
        <end position="120"/>
    </location>
</feature>
<feature type="region of interest" description="Disordered" evidence="1">
    <location>
        <begin position="330"/>
        <end position="411"/>
    </location>
</feature>
<gene>
    <name evidence="2" type="ORF">PGT21_017973</name>
</gene>
<feature type="compositionally biased region" description="Low complexity" evidence="1">
    <location>
        <begin position="398"/>
        <end position="411"/>
    </location>
</feature>
<keyword evidence="3" id="KW-1185">Reference proteome</keyword>
<feature type="region of interest" description="Disordered" evidence="1">
    <location>
        <begin position="239"/>
        <end position="316"/>
    </location>
</feature>
<name>A0A5B0QIV6_PUCGR</name>
<feature type="compositionally biased region" description="Polar residues" evidence="1">
    <location>
        <begin position="250"/>
        <end position="264"/>
    </location>
</feature>
<protein>
    <submittedName>
        <fullName evidence="2">Uncharacterized protein</fullName>
    </submittedName>
</protein>
<proteinExistence type="predicted"/>
<reference evidence="2 3" key="1">
    <citation type="submission" date="2019-05" db="EMBL/GenBank/DDBJ databases">
        <title>Emergence of the Ug99 lineage of the wheat stem rust pathogen through somatic hybridization.</title>
        <authorList>
            <person name="Li F."/>
            <person name="Upadhyaya N.M."/>
            <person name="Sperschneider J."/>
            <person name="Matny O."/>
            <person name="Nguyen-Phuc H."/>
            <person name="Mago R."/>
            <person name="Raley C."/>
            <person name="Miller M.E."/>
            <person name="Silverstein K.A.T."/>
            <person name="Henningsen E."/>
            <person name="Hirsch C.D."/>
            <person name="Visser B."/>
            <person name="Pretorius Z.A."/>
            <person name="Steffenson B.J."/>
            <person name="Schwessinger B."/>
            <person name="Dodds P.N."/>
            <person name="Figueroa M."/>
        </authorList>
    </citation>
    <scope>NUCLEOTIDE SEQUENCE [LARGE SCALE GENOMIC DNA]</scope>
    <source>
        <strain evidence="2">21-0</strain>
    </source>
</reference>